<evidence type="ECO:0000313" key="1">
    <source>
        <dbReference type="EMBL" id="KKK51326.1"/>
    </source>
</evidence>
<sequence>MPSASRNCSWEKLSITGLFDISSIAALKEEFDKIIEQAERLSKIGFTGNEINKKLNLGFEDQEWRDHWWIPFNQVKADEKPLDESDDNKKAFSFKKEKIQTVFSEKKSEPNKELIWKSLIRQTEKIEDDFAKRLQGYFYKMRQDVLNNIFSKKDIKNLVIKGIEDDILFDIAKYNKLLAEVARIKF</sequence>
<organism evidence="1">
    <name type="scientific">marine sediment metagenome</name>
    <dbReference type="NCBI Taxonomy" id="412755"/>
    <lineage>
        <taxon>unclassified sequences</taxon>
        <taxon>metagenomes</taxon>
        <taxon>ecological metagenomes</taxon>
    </lineage>
</organism>
<protein>
    <submittedName>
        <fullName evidence="1">Uncharacterized protein</fullName>
    </submittedName>
</protein>
<gene>
    <name evidence="1" type="ORF">LCGC14_3116080</name>
</gene>
<dbReference type="AlphaFoldDB" id="A0A0F8YTK1"/>
<dbReference type="EMBL" id="LAZR01067563">
    <property type="protein sequence ID" value="KKK51326.1"/>
    <property type="molecule type" value="Genomic_DNA"/>
</dbReference>
<reference evidence="1" key="1">
    <citation type="journal article" date="2015" name="Nature">
        <title>Complex archaea that bridge the gap between prokaryotes and eukaryotes.</title>
        <authorList>
            <person name="Spang A."/>
            <person name="Saw J.H."/>
            <person name="Jorgensen S.L."/>
            <person name="Zaremba-Niedzwiedzka K."/>
            <person name="Martijn J."/>
            <person name="Lind A.E."/>
            <person name="van Eijk R."/>
            <person name="Schleper C."/>
            <person name="Guy L."/>
            <person name="Ettema T.J."/>
        </authorList>
    </citation>
    <scope>NUCLEOTIDE SEQUENCE</scope>
</reference>
<name>A0A0F8YTK1_9ZZZZ</name>
<comment type="caution">
    <text evidence="1">The sequence shown here is derived from an EMBL/GenBank/DDBJ whole genome shotgun (WGS) entry which is preliminary data.</text>
</comment>
<proteinExistence type="predicted"/>
<accession>A0A0F8YTK1</accession>